<dbReference type="GeneID" id="111595946"/>
<feature type="compositionally biased region" description="Low complexity" evidence="7">
    <location>
        <begin position="213"/>
        <end position="227"/>
    </location>
</feature>
<feature type="region of interest" description="Disordered" evidence="7">
    <location>
        <begin position="178"/>
        <end position="249"/>
    </location>
</feature>
<feature type="compositionally biased region" description="Low complexity" evidence="7">
    <location>
        <begin position="592"/>
        <end position="604"/>
    </location>
</feature>
<keyword evidence="8" id="KW-1133">Transmembrane helix</keyword>
<feature type="region of interest" description="Disordered" evidence="7">
    <location>
        <begin position="102"/>
        <end position="137"/>
    </location>
</feature>
<dbReference type="GO" id="GO:0005634">
    <property type="term" value="C:nucleus"/>
    <property type="evidence" value="ECO:0007669"/>
    <property type="project" value="UniProtKB-SubCell"/>
</dbReference>
<organism evidence="10 11">
    <name type="scientific">Drosophila hydei</name>
    <name type="common">Fruit fly</name>
    <dbReference type="NCBI Taxonomy" id="7224"/>
    <lineage>
        <taxon>Eukaryota</taxon>
        <taxon>Metazoa</taxon>
        <taxon>Ecdysozoa</taxon>
        <taxon>Arthropoda</taxon>
        <taxon>Hexapoda</taxon>
        <taxon>Insecta</taxon>
        <taxon>Pterygota</taxon>
        <taxon>Neoptera</taxon>
        <taxon>Endopterygota</taxon>
        <taxon>Diptera</taxon>
        <taxon>Brachycera</taxon>
        <taxon>Muscomorpha</taxon>
        <taxon>Ephydroidea</taxon>
        <taxon>Drosophilidae</taxon>
        <taxon>Drosophila</taxon>
    </lineage>
</organism>
<dbReference type="InterPro" id="IPR036397">
    <property type="entry name" value="RNaseH_sf"/>
</dbReference>
<dbReference type="InterPro" id="IPR047021">
    <property type="entry name" value="REXO1/3/4-like"/>
</dbReference>
<name>A0A6J1LHA9_DROHY</name>
<evidence type="ECO:0000256" key="6">
    <source>
        <dbReference type="ARBA" id="ARBA00023242"/>
    </source>
</evidence>
<keyword evidence="6" id="KW-0539">Nucleus</keyword>
<dbReference type="GO" id="GO:0010629">
    <property type="term" value="P:negative regulation of gene expression"/>
    <property type="evidence" value="ECO:0007669"/>
    <property type="project" value="UniProtKB-ARBA"/>
</dbReference>
<dbReference type="OrthoDB" id="206335at2759"/>
<feature type="domain" description="Exonuclease" evidence="9">
    <location>
        <begin position="726"/>
        <end position="888"/>
    </location>
</feature>
<feature type="region of interest" description="Disordered" evidence="7">
    <location>
        <begin position="278"/>
        <end position="440"/>
    </location>
</feature>
<dbReference type="GO" id="GO:0003676">
    <property type="term" value="F:nucleic acid binding"/>
    <property type="evidence" value="ECO:0007669"/>
    <property type="project" value="InterPro"/>
</dbReference>
<evidence type="ECO:0000256" key="5">
    <source>
        <dbReference type="ARBA" id="ARBA00022839"/>
    </source>
</evidence>
<dbReference type="InterPro" id="IPR034922">
    <property type="entry name" value="REX1-like_exo"/>
</dbReference>
<keyword evidence="4" id="KW-0378">Hydrolase</keyword>
<evidence type="ECO:0000256" key="1">
    <source>
        <dbReference type="ARBA" id="ARBA00004123"/>
    </source>
</evidence>
<feature type="compositionally biased region" description="Polar residues" evidence="7">
    <location>
        <begin position="185"/>
        <end position="198"/>
    </location>
</feature>
<sequence length="895" mass="97156">MEQITNYFEHMDYVSFSVIALPCVIIAVYGFLQVASGLAKGKHDNMQRYNNPNTNNQNNNSNSNSNSSGSGNSHRRCSQKYANGNVTTAAATAAGTATAANYQQQQCSNNNNNKAARKSRYNNNKRQDVQGSSSSYNLQKRANAAGVAAVAAAAAADTGNNSSWQRYVTSSCIEEKYLGQHNPGHRNSTSSEATSEDINSSDEHLNKPKCRVGNNNSGNSGNIGSSNTASCNSKSRSKRKAQAMKQALARQTVQGQQQAQAQAQAQMQTQTQTQVQVQVPLEQQPNKSNGKCKQGKWRNNNNNNGNNNSNGNGNGNGNNCISKRGKAKHNKCNNNNNSSSSKLHNNNSSNSSNSCSNSSSSSNSSISNHSDNIKCPSNSSNSSSAVSSPGSSPIGSSCSSIRSSSGNNGGKNGSSKHGGKSVPSWQREERQLHKAQRQNMNFLVPPLRQYERLDIDDEALMRQLRRYLIDHNLLRVYGFPVASVVHEGAIEIFKCLPHMSFAAAHVMAVAETALTVINCHDGLNTSNFEYNSQEAGHDIIGDGAGIISSNSSNSSSSSSSTSGASNNGSTSDSPTATSTDSGNISPRSLDLESGGEWSGSECESAPSAESGYGLELYCNYTMVERTLAKQCVRCKREFLVDDLSGQYLTREECTYHWGKYHRCYDGNVWVSRWTCCNGAEETDAGCTHHDLHVWTGSVVGVNGPYHDFVYTRPRSPHSARSREPPAVYALDCEMSYTGRGLDVTKVSLVALNGQLVYEHYVRPDADIVDYNTRFSGVTAKDLKANGCKTLAEVQRDLLELIDADTILIGHGLDNDLRALRLVHHTLIDTSIAFPHTSGFPYRRALRHLTKTHLNREIQSGDGATGHSSFEDSRACMELMLWRVRRELAAGTSWED</sequence>
<comment type="similarity">
    <text evidence="2">Belongs to the REXO1/REXO3 family.</text>
</comment>
<feature type="region of interest" description="Disordered" evidence="7">
    <location>
        <begin position="45"/>
        <end position="78"/>
    </location>
</feature>
<keyword evidence="8" id="KW-0812">Transmembrane</keyword>
<dbReference type="InterPro" id="IPR012337">
    <property type="entry name" value="RNaseH-like_sf"/>
</dbReference>
<feature type="compositionally biased region" description="Low complexity" evidence="7">
    <location>
        <begin position="102"/>
        <end position="114"/>
    </location>
</feature>
<proteinExistence type="inferred from homology"/>
<dbReference type="GO" id="GO:0004527">
    <property type="term" value="F:exonuclease activity"/>
    <property type="evidence" value="ECO:0007669"/>
    <property type="project" value="UniProtKB-KW"/>
</dbReference>
<dbReference type="PANTHER" id="PTHR12801:SF115">
    <property type="entry name" value="FI18136P1-RELATED"/>
    <property type="match status" value="1"/>
</dbReference>
<evidence type="ECO:0000313" key="11">
    <source>
        <dbReference type="RefSeq" id="XP_023165680.2"/>
    </source>
</evidence>
<reference evidence="11" key="1">
    <citation type="submission" date="2025-08" db="UniProtKB">
        <authorList>
            <consortium name="RefSeq"/>
        </authorList>
    </citation>
    <scope>IDENTIFICATION</scope>
    <source>
        <strain evidence="11">15085-1641.00</strain>
        <tissue evidence="11">Whole body</tissue>
    </source>
</reference>
<feature type="compositionally biased region" description="Low complexity" evidence="7">
    <location>
        <begin position="299"/>
        <end position="311"/>
    </location>
</feature>
<dbReference type="FunFam" id="3.30.420.10:FF:000031">
    <property type="entry name" value="RNA exonuclease 1"/>
    <property type="match status" value="1"/>
</dbReference>
<evidence type="ECO:0000256" key="4">
    <source>
        <dbReference type="ARBA" id="ARBA00022801"/>
    </source>
</evidence>
<comment type="subcellular location">
    <subcellularLocation>
        <location evidence="1">Nucleus</location>
    </subcellularLocation>
</comment>
<feature type="compositionally biased region" description="Low complexity" evidence="7">
    <location>
        <begin position="332"/>
        <end position="406"/>
    </location>
</feature>
<dbReference type="InterPro" id="IPR013520">
    <property type="entry name" value="Ribonucl_H"/>
</dbReference>
<evidence type="ECO:0000256" key="2">
    <source>
        <dbReference type="ARBA" id="ARBA00006357"/>
    </source>
</evidence>
<evidence type="ECO:0000256" key="3">
    <source>
        <dbReference type="ARBA" id="ARBA00022722"/>
    </source>
</evidence>
<dbReference type="PANTHER" id="PTHR12801">
    <property type="entry name" value="RNA EXONUCLEASE REXO1 / RECO3 FAMILY MEMBER-RELATED"/>
    <property type="match status" value="1"/>
</dbReference>
<feature type="compositionally biased region" description="Low complexity" evidence="7">
    <location>
        <begin position="550"/>
        <end position="581"/>
    </location>
</feature>
<dbReference type="Proteomes" id="UP000504633">
    <property type="component" value="Unplaced"/>
</dbReference>
<keyword evidence="10" id="KW-1185">Reference proteome</keyword>
<evidence type="ECO:0000259" key="9">
    <source>
        <dbReference type="SMART" id="SM00479"/>
    </source>
</evidence>
<feature type="compositionally biased region" description="Low complexity" evidence="7">
    <location>
        <begin position="50"/>
        <end position="72"/>
    </location>
</feature>
<dbReference type="KEGG" id="dhe:111595946"/>
<accession>A0A6J1LHA9</accession>
<feature type="region of interest" description="Disordered" evidence="7">
    <location>
        <begin position="550"/>
        <end position="608"/>
    </location>
</feature>
<keyword evidence="5" id="KW-0269">Exonuclease</keyword>
<dbReference type="CDD" id="cd06145">
    <property type="entry name" value="REX1_like"/>
    <property type="match status" value="1"/>
</dbReference>
<dbReference type="Gene3D" id="3.30.420.10">
    <property type="entry name" value="Ribonuclease H-like superfamily/Ribonuclease H"/>
    <property type="match status" value="1"/>
</dbReference>
<dbReference type="SUPFAM" id="SSF53098">
    <property type="entry name" value="Ribonuclease H-like"/>
    <property type="match status" value="1"/>
</dbReference>
<gene>
    <name evidence="11" type="primary">LOC111595946</name>
</gene>
<feature type="transmembrane region" description="Helical" evidence="8">
    <location>
        <begin position="12"/>
        <end position="32"/>
    </location>
</feature>
<dbReference type="AlphaFoldDB" id="A0A6J1LHA9"/>
<dbReference type="OMA" id="VTVINCH"/>
<keyword evidence="3" id="KW-0540">Nuclease</keyword>
<evidence type="ECO:0000256" key="7">
    <source>
        <dbReference type="SAM" id="MobiDB-lite"/>
    </source>
</evidence>
<protein>
    <recommendedName>
        <fullName evidence="9">Exonuclease domain-containing protein</fullName>
    </recommendedName>
</protein>
<dbReference type="RefSeq" id="XP_023165680.2">
    <property type="nucleotide sequence ID" value="XM_023309912.2"/>
</dbReference>
<dbReference type="SMART" id="SM00479">
    <property type="entry name" value="EXOIII"/>
    <property type="match status" value="1"/>
</dbReference>
<evidence type="ECO:0000313" key="10">
    <source>
        <dbReference type="Proteomes" id="UP000504633"/>
    </source>
</evidence>
<keyword evidence="8" id="KW-0472">Membrane</keyword>
<dbReference type="CTD" id="31136"/>
<evidence type="ECO:0000256" key="8">
    <source>
        <dbReference type="SAM" id="Phobius"/>
    </source>
</evidence>